<dbReference type="SUPFAM" id="SSF51395">
    <property type="entry name" value="FMN-linked oxidoreductases"/>
    <property type="match status" value="1"/>
</dbReference>
<evidence type="ECO:0000256" key="12">
    <source>
        <dbReference type="ARBA" id="ARBA00023004"/>
    </source>
</evidence>
<keyword evidence="10" id="KW-0315">Glutamine amidotransferase</keyword>
<dbReference type="InterPro" id="IPR006982">
    <property type="entry name" value="Glu_synth_centr_N"/>
</dbReference>
<dbReference type="Proteomes" id="UP000595046">
    <property type="component" value="Chromosome"/>
</dbReference>
<dbReference type="Gene3D" id="2.160.20.60">
    <property type="entry name" value="Glutamate synthase, alpha subunit, C-terminal domain"/>
    <property type="match status" value="1"/>
</dbReference>
<dbReference type="GO" id="GO:0004355">
    <property type="term" value="F:glutamate synthase (NADPH) activity"/>
    <property type="evidence" value="ECO:0007669"/>
    <property type="project" value="UniProtKB-EC"/>
</dbReference>
<dbReference type="FunFam" id="3.20.20.70:FF:000031">
    <property type="entry name" value="Glutamate synthase 1 [NADH]"/>
    <property type="match status" value="1"/>
</dbReference>
<dbReference type="InterPro" id="IPR013785">
    <property type="entry name" value="Aldolase_TIM"/>
</dbReference>
<name>A0A7T1TDJ7_9ACTN</name>
<dbReference type="InterPro" id="IPR036485">
    <property type="entry name" value="Glu_synth_asu_C_sf"/>
</dbReference>
<dbReference type="Pfam" id="PF01493">
    <property type="entry name" value="GXGXG"/>
    <property type="match status" value="1"/>
</dbReference>
<keyword evidence="19" id="KW-1185">Reference proteome</keyword>
<dbReference type="Pfam" id="PF01645">
    <property type="entry name" value="Glu_synthase"/>
    <property type="match status" value="1"/>
</dbReference>
<keyword evidence="11 18" id="KW-0560">Oxidoreductase</keyword>
<keyword evidence="15" id="KW-0003">3Fe-4S</keyword>
<feature type="domain" description="Glutamine amidotransferase type-2" evidence="17">
    <location>
        <begin position="11"/>
        <end position="413"/>
    </location>
</feature>
<evidence type="ECO:0000256" key="15">
    <source>
        <dbReference type="ARBA" id="ARBA00023291"/>
    </source>
</evidence>
<dbReference type="InterPro" id="IPR002489">
    <property type="entry name" value="Glu_synth_asu_C"/>
</dbReference>
<dbReference type="GO" id="GO:0051538">
    <property type="term" value="F:3 iron, 4 sulfur cluster binding"/>
    <property type="evidence" value="ECO:0007669"/>
    <property type="project" value="UniProtKB-KW"/>
</dbReference>
<evidence type="ECO:0000256" key="14">
    <source>
        <dbReference type="ARBA" id="ARBA00023164"/>
    </source>
</evidence>
<evidence type="ECO:0000256" key="5">
    <source>
        <dbReference type="ARBA" id="ARBA00022605"/>
    </source>
</evidence>
<comment type="cofactor">
    <cofactor evidence="3">
        <name>FAD</name>
        <dbReference type="ChEBI" id="CHEBI:57692"/>
    </cofactor>
</comment>
<dbReference type="Pfam" id="PF00310">
    <property type="entry name" value="GATase_2"/>
    <property type="match status" value="1"/>
</dbReference>
<keyword evidence="12" id="KW-0408">Iron</keyword>
<evidence type="ECO:0000256" key="6">
    <source>
        <dbReference type="ARBA" id="ARBA00022630"/>
    </source>
</evidence>
<evidence type="ECO:0000256" key="11">
    <source>
        <dbReference type="ARBA" id="ARBA00023002"/>
    </source>
</evidence>
<dbReference type="GO" id="GO:0006537">
    <property type="term" value="P:glutamate biosynthetic process"/>
    <property type="evidence" value="ECO:0007669"/>
    <property type="project" value="UniProtKB-KW"/>
</dbReference>
<evidence type="ECO:0000256" key="13">
    <source>
        <dbReference type="ARBA" id="ARBA00023014"/>
    </source>
</evidence>
<protein>
    <submittedName>
        <fullName evidence="18">Glutamate synthase large subunit</fullName>
        <ecNumber evidence="18">1.4.1.13</ecNumber>
    </submittedName>
</protein>
<comment type="cofactor">
    <cofactor evidence="1">
        <name>FMN</name>
        <dbReference type="ChEBI" id="CHEBI:58210"/>
    </cofactor>
</comment>
<evidence type="ECO:0000256" key="10">
    <source>
        <dbReference type="ARBA" id="ARBA00022962"/>
    </source>
</evidence>
<evidence type="ECO:0000256" key="7">
    <source>
        <dbReference type="ARBA" id="ARBA00022643"/>
    </source>
</evidence>
<dbReference type="FunFam" id="3.20.20.70:FF:000053">
    <property type="entry name" value="Glutamate synthase large subunit"/>
    <property type="match status" value="1"/>
</dbReference>
<dbReference type="NCBIfam" id="NF008730">
    <property type="entry name" value="PRK11750.1"/>
    <property type="match status" value="1"/>
</dbReference>
<evidence type="ECO:0000259" key="17">
    <source>
        <dbReference type="PROSITE" id="PS51278"/>
    </source>
</evidence>
<evidence type="ECO:0000256" key="1">
    <source>
        <dbReference type="ARBA" id="ARBA00001917"/>
    </source>
</evidence>
<keyword evidence="5" id="KW-0028">Amino-acid biosynthesis</keyword>
<evidence type="ECO:0000313" key="19">
    <source>
        <dbReference type="Proteomes" id="UP000595046"/>
    </source>
</evidence>
<dbReference type="InterPro" id="IPR017932">
    <property type="entry name" value="GATase_2_dom"/>
</dbReference>
<reference evidence="19" key="1">
    <citation type="submission" date="2020-02" db="EMBL/GenBank/DDBJ databases">
        <title>Streptomyces sp. ASO4wet.</title>
        <authorList>
            <person name="Risdian C."/>
            <person name="Landwehr W."/>
            <person name="Schupp P."/>
            <person name="Wink J."/>
        </authorList>
    </citation>
    <scope>NUCLEOTIDE SEQUENCE [LARGE SCALE GENOMIC DNA]</scope>
    <source>
        <strain evidence="19">ASO4wet</strain>
    </source>
</reference>
<dbReference type="InterPro" id="IPR002932">
    <property type="entry name" value="Glu_synthdom"/>
</dbReference>
<dbReference type="KEGG" id="sbat:G4Z16_26620"/>
<keyword evidence="7" id="KW-0288">FMN</keyword>
<dbReference type="Gene3D" id="3.60.20.10">
    <property type="entry name" value="Glutamine Phosphoribosylpyrophosphate, subunit 1, domain 1"/>
    <property type="match status" value="1"/>
</dbReference>
<keyword evidence="14" id="KW-0314">Glutamate biosynthesis</keyword>
<gene>
    <name evidence="18" type="primary">gltB</name>
    <name evidence="18" type="ORF">G4Z16_26620</name>
</gene>
<evidence type="ECO:0000256" key="9">
    <source>
        <dbReference type="ARBA" id="ARBA00022827"/>
    </source>
</evidence>
<keyword evidence="8" id="KW-0479">Metal-binding</keyword>
<dbReference type="FunFam" id="3.60.20.10:FF:000001">
    <property type="entry name" value="Glutamate synthase, large subunit"/>
    <property type="match status" value="1"/>
</dbReference>
<dbReference type="FunFam" id="2.160.20.60:FF:000001">
    <property type="entry name" value="Glutamate synthase, large subunit"/>
    <property type="match status" value="1"/>
</dbReference>
<dbReference type="InterPro" id="IPR050711">
    <property type="entry name" value="ET-N_metabolism_enzyme"/>
</dbReference>
<dbReference type="PANTHER" id="PTHR11938">
    <property type="entry name" value="FAD NADPH DEHYDROGENASE/OXIDOREDUCTASE"/>
    <property type="match status" value="1"/>
</dbReference>
<keyword evidence="6" id="KW-0285">Flavoprotein</keyword>
<evidence type="ECO:0000256" key="8">
    <source>
        <dbReference type="ARBA" id="ARBA00022723"/>
    </source>
</evidence>
<dbReference type="CDD" id="cd00982">
    <property type="entry name" value="gltB_C"/>
    <property type="match status" value="1"/>
</dbReference>
<dbReference type="GO" id="GO:0046872">
    <property type="term" value="F:metal ion binding"/>
    <property type="evidence" value="ECO:0007669"/>
    <property type="project" value="UniProtKB-KW"/>
</dbReference>
<dbReference type="PANTHER" id="PTHR11938:SF133">
    <property type="entry name" value="GLUTAMATE SYNTHASE (NADH)"/>
    <property type="match status" value="1"/>
</dbReference>
<comment type="similarity">
    <text evidence="4">Belongs to the glutamate synthase family.</text>
</comment>
<evidence type="ECO:0000256" key="16">
    <source>
        <dbReference type="ARBA" id="ARBA00029440"/>
    </source>
</evidence>
<dbReference type="EC" id="1.4.1.13" evidence="18"/>
<dbReference type="SUPFAM" id="SSF69336">
    <property type="entry name" value="Alpha subunit of glutamate synthase, C-terminal domain"/>
    <property type="match status" value="1"/>
</dbReference>
<sequence>MYDPRYEHDACGVGFVATLSGEPSHHLVQQGLTVLRNLEHRGATGADPETGDGAGLLLQVPDAFLRETVEFALPEAGSYAVGIAFLPAEEGEAAEAVSQIETLASEEGLSVLGWRDVPVAPELLGPGARESMPSFRQLFVKDATADKDTGAPRSGIVLDRLAFVLRKRAEREAGVYFPSLSARTIVYKGMLTTGQLEPFFPDLSDRRFASAIALVHSRFSTNTFPSWPLAHPYRFVAHNGEINTVQGNRNWMRARESQLSSELFGRGAEEGEQVRALERIFPVNTPGASDSATFDEVLELLHLGGRSLPHSVLMMVPEAWENHDSMSPARRAFYQYHSTMMEPWDGPACVTFTDGTQVGAVLDRNGLRPGRYWVTDDGLVVLGSEVGVLDIDPSRVVRKGRLQPGRMFLVDTAEHRIIEDDEIKEQLASEQPYEEWLEAGLIELADLPEREHIVHTHASVTRRQQTFGYTEEELRVLLAPMAKTAAEPIGSMGTDSPIAALSDRPRLIFDYFTQLFAQVTNPPLDAIREELVTSLNSSLGPQGNLLEPNAASCRSVTLPFPVIDNDELAKLIHINADGDLPGFKATTLSGLYRVHAGGRGLAERLGEICDEADAAIEAGARLIVLSDRHSDAEHAPIPSLLLTSAVHHHLIRTKQRTQVGLLVEAGDVREVHHVALLIGYGAAAVNPYLAMESVEDLVRAGTFLPGDMDAEEAIRNLIKALGKGVLKVMSKMGISTVASYRGAQVFEAVGLDESFVDTYFHGTTTKIGGADLDVVAKEVAARHAKAYPATGIAPAHRALDIGGEYQWRREGEPHLFDPDTVFRLQHSTRARRYDIFKQYTQRVDEQSERLMTLRGLFQLKDERPSIPIEEVEPVSEIVKRFSTGAMSYGSISQEAHETLAIAMNQLGGKSNTGEGGEDAVRLYDPARRSAIKQVASGRFGVTSEYLVNSDDIQIKMAQGAKPGEGGQLPGPKVYPWIAKTRHSTPGVGLISPPPHHDIYSIEDLAQLIHDLKNANPQARIHVKLVSEVGVGTVAAGVSKAHADVVLISGHDGGTGASPLTSLKHAGGPWELGLAETQQTLLLNGLRDRIVVQTDGQLKTGRDVVVAALLGAEEFGFATAPLVVSGCVMMRVCHLDTCPVGIATQNPVLRERYNGKAEFVVNYFQFIAEEVRELLAELGFRTLDEAIGHAELLDVSRAVDHWKAQGLDLEPLLHIPDLPDGAVRHQVVEQDHGLAKALDVELIKLSADALSADSAQEAQPVRGRIAIRNINRTVGTMLGHEVTKKFGGAGLPDDTIDLTFTGSAGQSFGAFLPRGITLRLEGDANDYVGKGLSGGRIVVRPERGADHLAEFSTIAGNTLAYGATGGEMFLRGRVGERFCVRNSGALVVSEGVGDHGCEYMTGGAAVVLGETGRNFGAGMSGGIAYVIDLDPDNVNAGLRDAVFGHEDLDDVDRQWLHDAVRRHHEETGSTVAEALLADWDTAITRFGKVIPATYQAVLAAKDAAERAGLSESETYEKMMEAATNG</sequence>
<evidence type="ECO:0000256" key="2">
    <source>
        <dbReference type="ARBA" id="ARBA00001927"/>
    </source>
</evidence>
<evidence type="ECO:0000256" key="3">
    <source>
        <dbReference type="ARBA" id="ARBA00001974"/>
    </source>
</evidence>
<evidence type="ECO:0000313" key="18">
    <source>
        <dbReference type="EMBL" id="QPP11024.1"/>
    </source>
</evidence>
<dbReference type="SUPFAM" id="SSF56235">
    <property type="entry name" value="N-terminal nucleophile aminohydrolases (Ntn hydrolases)"/>
    <property type="match status" value="1"/>
</dbReference>
<dbReference type="Gene3D" id="3.20.20.70">
    <property type="entry name" value="Aldolase class I"/>
    <property type="match status" value="2"/>
</dbReference>
<comment type="cofactor">
    <cofactor evidence="2">
        <name>[3Fe-4S] cluster</name>
        <dbReference type="ChEBI" id="CHEBI:21137"/>
    </cofactor>
</comment>
<organism evidence="18 19">
    <name type="scientific">Streptomyces bathyalis</name>
    <dbReference type="NCBI Taxonomy" id="2710756"/>
    <lineage>
        <taxon>Bacteria</taxon>
        <taxon>Bacillati</taxon>
        <taxon>Actinomycetota</taxon>
        <taxon>Actinomycetes</taxon>
        <taxon>Kitasatosporales</taxon>
        <taxon>Streptomycetaceae</taxon>
        <taxon>Streptomyces</taxon>
    </lineage>
</organism>
<dbReference type="EMBL" id="CP048882">
    <property type="protein sequence ID" value="QPP11024.1"/>
    <property type="molecule type" value="Genomic_DNA"/>
</dbReference>
<dbReference type="InterPro" id="IPR029055">
    <property type="entry name" value="Ntn_hydrolases_N"/>
</dbReference>
<proteinExistence type="inferred from homology"/>
<accession>A0A7T1TDJ7</accession>
<evidence type="ECO:0000256" key="4">
    <source>
        <dbReference type="ARBA" id="ARBA00009716"/>
    </source>
</evidence>
<dbReference type="CDD" id="cd00713">
    <property type="entry name" value="GltS"/>
    <property type="match status" value="1"/>
</dbReference>
<dbReference type="CDD" id="cd02808">
    <property type="entry name" value="GltS_FMN"/>
    <property type="match status" value="1"/>
</dbReference>
<dbReference type="GO" id="GO:0019676">
    <property type="term" value="P:ammonia assimilation cycle"/>
    <property type="evidence" value="ECO:0007669"/>
    <property type="project" value="TreeGrafter"/>
</dbReference>
<keyword evidence="13" id="KW-0411">Iron-sulfur</keyword>
<dbReference type="PROSITE" id="PS51278">
    <property type="entry name" value="GATASE_TYPE_2"/>
    <property type="match status" value="1"/>
</dbReference>
<keyword evidence="9" id="KW-0274">FAD</keyword>
<dbReference type="Pfam" id="PF04898">
    <property type="entry name" value="Glu_syn_central"/>
    <property type="match status" value="1"/>
</dbReference>
<comment type="pathway">
    <text evidence="16">Amino-acid biosynthesis.</text>
</comment>